<gene>
    <name evidence="13 17" type="primary">pgk</name>
    <name evidence="17" type="ORF">GCM10011365_19780</name>
</gene>
<evidence type="ECO:0000256" key="15">
    <source>
        <dbReference type="PIRSR" id="PIRSR000724-2"/>
    </source>
</evidence>
<dbReference type="Pfam" id="PF00162">
    <property type="entry name" value="PGK"/>
    <property type="match status" value="1"/>
</dbReference>
<evidence type="ECO:0000256" key="5">
    <source>
        <dbReference type="ARBA" id="ARBA00013061"/>
    </source>
</evidence>
<keyword evidence="12 13" id="KW-0324">Glycolysis</keyword>
<dbReference type="Proteomes" id="UP000605253">
    <property type="component" value="Unassembled WGS sequence"/>
</dbReference>
<feature type="binding site" evidence="13 15">
    <location>
        <position position="317"/>
    </location>
    <ligand>
        <name>ATP</name>
        <dbReference type="ChEBI" id="CHEBI:30616"/>
    </ligand>
</feature>
<comment type="similarity">
    <text evidence="3 13 16">Belongs to the phosphoglycerate kinase family.</text>
</comment>
<evidence type="ECO:0000256" key="4">
    <source>
        <dbReference type="ARBA" id="ARBA00011245"/>
    </source>
</evidence>
<evidence type="ECO:0000256" key="14">
    <source>
        <dbReference type="PIRSR" id="PIRSR000724-1"/>
    </source>
</evidence>
<feature type="binding site" evidence="13">
    <location>
        <position position="144"/>
    </location>
    <ligand>
        <name>substrate</name>
    </ligand>
</feature>
<feature type="binding site" evidence="14">
    <location>
        <position position="144"/>
    </location>
    <ligand>
        <name>(2R)-3-phosphoglycerate</name>
        <dbReference type="ChEBI" id="CHEBI:58272"/>
    </ligand>
</feature>
<dbReference type="InterPro" id="IPR036043">
    <property type="entry name" value="Phosphoglycerate_kinase_sf"/>
</dbReference>
<accession>A0A917CUF4</accession>
<evidence type="ECO:0000256" key="16">
    <source>
        <dbReference type="RuleBase" id="RU000532"/>
    </source>
</evidence>
<feature type="binding site" evidence="13 15">
    <location>
        <begin position="343"/>
        <end position="346"/>
    </location>
    <ligand>
        <name>ATP</name>
        <dbReference type="ChEBI" id="CHEBI:30616"/>
    </ligand>
</feature>
<dbReference type="Gene3D" id="3.40.50.1260">
    <property type="entry name" value="Phosphoglycerate kinase, N-terminal domain"/>
    <property type="match status" value="2"/>
</dbReference>
<name>A0A917CUF4_9GAMM</name>
<evidence type="ECO:0000256" key="2">
    <source>
        <dbReference type="ARBA" id="ARBA00004838"/>
    </source>
</evidence>
<reference evidence="17" key="2">
    <citation type="submission" date="2020-09" db="EMBL/GenBank/DDBJ databases">
        <authorList>
            <person name="Sun Q."/>
            <person name="Zhou Y."/>
        </authorList>
    </citation>
    <scope>NUCLEOTIDE SEQUENCE</scope>
    <source>
        <strain evidence="17">CGMCC 1.12181</strain>
    </source>
</reference>
<dbReference type="EMBL" id="BMEO01000009">
    <property type="protein sequence ID" value="GGF98560.1"/>
    <property type="molecule type" value="Genomic_DNA"/>
</dbReference>
<keyword evidence="7 13" id="KW-0963">Cytoplasm</keyword>
<keyword evidence="10 13" id="KW-0418">Kinase</keyword>
<dbReference type="HAMAP" id="MF_00145">
    <property type="entry name" value="Phosphoglyc_kinase"/>
    <property type="match status" value="1"/>
</dbReference>
<dbReference type="RefSeq" id="WP_194383051.1">
    <property type="nucleotide sequence ID" value="NZ_BAABJF010000010.1"/>
</dbReference>
<protein>
    <recommendedName>
        <fullName evidence="6 13">Phosphoglycerate kinase</fullName>
        <ecNumber evidence="5 13">2.7.2.3</ecNumber>
    </recommendedName>
</protein>
<dbReference type="GO" id="GO:0006094">
    <property type="term" value="P:gluconeogenesis"/>
    <property type="evidence" value="ECO:0007669"/>
    <property type="project" value="TreeGrafter"/>
</dbReference>
<evidence type="ECO:0000256" key="11">
    <source>
        <dbReference type="ARBA" id="ARBA00022840"/>
    </source>
</evidence>
<evidence type="ECO:0000256" key="1">
    <source>
        <dbReference type="ARBA" id="ARBA00000642"/>
    </source>
</evidence>
<dbReference type="GO" id="GO:0006096">
    <property type="term" value="P:glycolytic process"/>
    <property type="evidence" value="ECO:0007669"/>
    <property type="project" value="UniProtKB-UniRule"/>
</dbReference>
<dbReference type="PIRSF" id="PIRSF000724">
    <property type="entry name" value="Pgk"/>
    <property type="match status" value="1"/>
</dbReference>
<dbReference type="PANTHER" id="PTHR11406">
    <property type="entry name" value="PHOSPHOGLYCERATE KINASE"/>
    <property type="match status" value="1"/>
</dbReference>
<evidence type="ECO:0000256" key="3">
    <source>
        <dbReference type="ARBA" id="ARBA00008982"/>
    </source>
</evidence>
<feature type="binding site" evidence="13 15">
    <location>
        <position position="195"/>
    </location>
    <ligand>
        <name>ATP</name>
        <dbReference type="ChEBI" id="CHEBI:30616"/>
    </ligand>
</feature>
<evidence type="ECO:0000256" key="9">
    <source>
        <dbReference type="ARBA" id="ARBA00022741"/>
    </source>
</evidence>
<comment type="catalytic activity">
    <reaction evidence="1 13 16">
        <text>(2R)-3-phosphoglycerate + ATP = (2R)-3-phospho-glyceroyl phosphate + ADP</text>
        <dbReference type="Rhea" id="RHEA:14801"/>
        <dbReference type="ChEBI" id="CHEBI:30616"/>
        <dbReference type="ChEBI" id="CHEBI:57604"/>
        <dbReference type="ChEBI" id="CHEBI:58272"/>
        <dbReference type="ChEBI" id="CHEBI:456216"/>
        <dbReference type="EC" id="2.7.2.3"/>
    </reaction>
</comment>
<organism evidence="17 18">
    <name type="scientific">Marinicella pacifica</name>
    <dbReference type="NCBI Taxonomy" id="1171543"/>
    <lineage>
        <taxon>Bacteria</taxon>
        <taxon>Pseudomonadati</taxon>
        <taxon>Pseudomonadota</taxon>
        <taxon>Gammaproteobacteria</taxon>
        <taxon>Lysobacterales</taxon>
        <taxon>Marinicellaceae</taxon>
        <taxon>Marinicella</taxon>
    </lineage>
</organism>
<comment type="subunit">
    <text evidence="4 13">Monomer.</text>
</comment>
<sequence length="390" mass="41494">MKHMTELTLTDQRVLIREDLNVPMASGNITDDSRIQAALPTIKKALSQNAAIILVSHLGRPTAGQYDPQFSLLPVANRLSHLLNQDVKLIQNWHQGVDVKPGEVVLLENIRFEAGEKSNDEQLARQLAGLCDIFVMDAFGTAHRAHASTTGVAQYAPIACAGPLLVKELTALEKGLKNPAKPMLAVIGGAKVSGKLQVLHSLVGKVDKLIVGGGIANTFIKAAGYRIGQSLYEPDLVDEAKQLIETAREAGNEIPIPEDVVVAAEFKSDALAEVKSVDNVADDDMILDIGPKTAALYAYLAKQAKTVVWNGPVGVFEFPQFSRGTQLLAEGIAQSGGFSMAGGGDTLAAIAKYGIEDKISYISTGGGAFLQVLEGKPLPAVTQLEQVAER</sequence>
<keyword evidence="9 13" id="KW-0547">Nucleotide-binding</keyword>
<dbReference type="GO" id="GO:0005829">
    <property type="term" value="C:cytosol"/>
    <property type="evidence" value="ECO:0007669"/>
    <property type="project" value="TreeGrafter"/>
</dbReference>
<dbReference type="SUPFAM" id="SSF53748">
    <property type="entry name" value="Phosphoglycerate kinase"/>
    <property type="match status" value="1"/>
</dbReference>
<comment type="pathway">
    <text evidence="2 13">Carbohydrate degradation; glycolysis; pyruvate from D-glyceraldehyde 3-phosphate: step 2/5.</text>
</comment>
<dbReference type="GO" id="GO:0004618">
    <property type="term" value="F:phosphoglycerate kinase activity"/>
    <property type="evidence" value="ECO:0007669"/>
    <property type="project" value="UniProtKB-UniRule"/>
</dbReference>
<evidence type="ECO:0000313" key="17">
    <source>
        <dbReference type="EMBL" id="GGF98560.1"/>
    </source>
</evidence>
<keyword evidence="18" id="KW-1185">Reference proteome</keyword>
<keyword evidence="11 13" id="KW-0067">ATP-binding</keyword>
<dbReference type="PANTHER" id="PTHR11406:SF23">
    <property type="entry name" value="PHOSPHOGLYCERATE KINASE 1, CHLOROPLASTIC-RELATED"/>
    <property type="match status" value="1"/>
</dbReference>
<feature type="binding site" evidence="14">
    <location>
        <position position="34"/>
    </location>
    <ligand>
        <name>(2R)-3-phosphoglycerate</name>
        <dbReference type="ChEBI" id="CHEBI:58272"/>
    </ligand>
</feature>
<dbReference type="FunFam" id="3.40.50.1260:FF:000031">
    <property type="entry name" value="Phosphoglycerate kinase 1"/>
    <property type="match status" value="1"/>
</dbReference>
<evidence type="ECO:0000256" key="10">
    <source>
        <dbReference type="ARBA" id="ARBA00022777"/>
    </source>
</evidence>
<evidence type="ECO:0000256" key="6">
    <source>
        <dbReference type="ARBA" id="ARBA00016471"/>
    </source>
</evidence>
<reference evidence="17" key="1">
    <citation type="journal article" date="2014" name="Int. J. Syst. Evol. Microbiol.">
        <title>Complete genome sequence of Corynebacterium casei LMG S-19264T (=DSM 44701T), isolated from a smear-ripened cheese.</title>
        <authorList>
            <consortium name="US DOE Joint Genome Institute (JGI-PGF)"/>
            <person name="Walter F."/>
            <person name="Albersmeier A."/>
            <person name="Kalinowski J."/>
            <person name="Ruckert C."/>
        </authorList>
    </citation>
    <scope>NUCLEOTIDE SEQUENCE</scope>
    <source>
        <strain evidence="17">CGMCC 1.12181</strain>
    </source>
</reference>
<keyword evidence="8 13" id="KW-0808">Transferase</keyword>
<dbReference type="PRINTS" id="PR00477">
    <property type="entry name" value="PHGLYCKINASE"/>
</dbReference>
<dbReference type="InterPro" id="IPR015911">
    <property type="entry name" value="Phosphoglycerate_kinase_CS"/>
</dbReference>
<dbReference type="GO" id="GO:0043531">
    <property type="term" value="F:ADP binding"/>
    <property type="evidence" value="ECO:0007669"/>
    <property type="project" value="TreeGrafter"/>
</dbReference>
<feature type="binding site" evidence="13 14">
    <location>
        <begin position="19"/>
        <end position="21"/>
    </location>
    <ligand>
        <name>substrate</name>
    </ligand>
</feature>
<evidence type="ECO:0000256" key="13">
    <source>
        <dbReference type="HAMAP-Rule" id="MF_00145"/>
    </source>
</evidence>
<comment type="subcellular location">
    <subcellularLocation>
        <location evidence="13">Cytoplasm</location>
    </subcellularLocation>
</comment>
<dbReference type="GO" id="GO:0005524">
    <property type="term" value="F:ATP binding"/>
    <property type="evidence" value="ECO:0007669"/>
    <property type="project" value="UniProtKB-KW"/>
</dbReference>
<dbReference type="FunFam" id="3.40.50.1260:FF:000006">
    <property type="entry name" value="Phosphoglycerate kinase"/>
    <property type="match status" value="1"/>
</dbReference>
<evidence type="ECO:0000256" key="12">
    <source>
        <dbReference type="ARBA" id="ARBA00023152"/>
    </source>
</evidence>
<comment type="caution">
    <text evidence="13">Lacks conserved residue(s) required for the propagation of feature annotation.</text>
</comment>
<dbReference type="PROSITE" id="PS00111">
    <property type="entry name" value="PGLYCERATE_KINASE"/>
    <property type="match status" value="1"/>
</dbReference>
<evidence type="ECO:0000256" key="7">
    <source>
        <dbReference type="ARBA" id="ARBA00022490"/>
    </source>
</evidence>
<proteinExistence type="inferred from homology"/>
<dbReference type="AlphaFoldDB" id="A0A917CUF4"/>
<feature type="binding site" evidence="13 14">
    <location>
        <begin position="57"/>
        <end position="60"/>
    </location>
    <ligand>
        <name>substrate</name>
    </ligand>
</feature>
<feature type="binding site" evidence="13">
    <location>
        <position position="34"/>
    </location>
    <ligand>
        <name>substrate</name>
    </ligand>
</feature>
<feature type="binding site" evidence="13">
    <location>
        <position position="111"/>
    </location>
    <ligand>
        <name>substrate</name>
    </ligand>
</feature>
<dbReference type="InterPro" id="IPR015824">
    <property type="entry name" value="Phosphoglycerate_kinase_N"/>
</dbReference>
<dbReference type="EC" id="2.7.2.3" evidence="5 13"/>
<comment type="caution">
    <text evidence="17">The sequence shown here is derived from an EMBL/GenBank/DDBJ whole genome shotgun (WGS) entry which is preliminary data.</text>
</comment>
<feature type="binding site" evidence="14">
    <location>
        <position position="111"/>
    </location>
    <ligand>
        <name>(2R)-3-phosphoglycerate</name>
        <dbReference type="ChEBI" id="CHEBI:58272"/>
    </ligand>
</feature>
<evidence type="ECO:0000313" key="18">
    <source>
        <dbReference type="Proteomes" id="UP000605253"/>
    </source>
</evidence>
<dbReference type="InterPro" id="IPR001576">
    <property type="entry name" value="Phosphoglycerate_kinase"/>
</dbReference>
<evidence type="ECO:0000256" key="8">
    <source>
        <dbReference type="ARBA" id="ARBA00022679"/>
    </source>
</evidence>